<keyword evidence="2" id="KW-1185">Reference proteome</keyword>
<reference evidence="1" key="1">
    <citation type="submission" date="2023-04" db="EMBL/GenBank/DDBJ databases">
        <title>Candida boidinii NBRC 1967.</title>
        <authorList>
            <person name="Ichikawa N."/>
            <person name="Sato H."/>
            <person name="Tonouchi N."/>
        </authorList>
    </citation>
    <scope>NUCLEOTIDE SEQUENCE</scope>
    <source>
        <strain evidence="1">NBRC 1967</strain>
    </source>
</reference>
<dbReference type="EMBL" id="BSXV01000506">
    <property type="protein sequence ID" value="GME89389.1"/>
    <property type="molecule type" value="Genomic_DNA"/>
</dbReference>
<accession>A0ACB5TII7</accession>
<name>A0ACB5TII7_CANBO</name>
<evidence type="ECO:0000313" key="1">
    <source>
        <dbReference type="EMBL" id="GME89389.1"/>
    </source>
</evidence>
<protein>
    <submittedName>
        <fullName evidence="1">Unnamed protein product</fullName>
    </submittedName>
</protein>
<comment type="caution">
    <text evidence="1">The sequence shown here is derived from an EMBL/GenBank/DDBJ whole genome shotgun (WGS) entry which is preliminary data.</text>
</comment>
<sequence>MSKRIYKELLSLNNNGNNNNNNGDMANFIAETCLNNIFQVLNLISKYQNQDTENISKLLNNDPQLVTKYTSGRKLVSIDILNCENIEDKKGNPLNMFVEILGPINGKTRMINRDYNPQWNESFDSIVNKNSKNLIINVIYDEKKLDTQPQIYKSIKYDLGLNSVDDYYSKEDKISLEPRPGNLNIEITIQSERHDSVQYILNAIQRIHKLKDRSIKLFVESYSNPYKTLFNKNSLEKSLNINKIQETSNKKIFNINLDRNLIYDDSIIHDYIFKLEGETFTKLYNNLETNCFDDVILQLYKNIISIAINLILPRLSSVDHKITSRLNKRSSLTNRIFSSSSSSSSSSPSPSYFSPSTSHGFTSSQSLQDIQNANSSSLEPLDESYLSSKSGMYVSNNQEIRRVFEWIQTLTNCFFDNTEVLPQPLIPIYERVKKIWYNYQIDNKNLKTNYFNSWKLADKYIIKNCVNRRINHSFNFNKNIKFDYNGRIIKDDFNNNNNNDFNNNNNENDKMEDVMNEREIILRIILLKSGGSGSDYKFVVNSLEQIQRYKRSIETELEYEILVGRF</sequence>
<organism evidence="1 2">
    <name type="scientific">Candida boidinii</name>
    <name type="common">Yeast</name>
    <dbReference type="NCBI Taxonomy" id="5477"/>
    <lineage>
        <taxon>Eukaryota</taxon>
        <taxon>Fungi</taxon>
        <taxon>Dikarya</taxon>
        <taxon>Ascomycota</taxon>
        <taxon>Saccharomycotina</taxon>
        <taxon>Pichiomycetes</taxon>
        <taxon>Pichiales</taxon>
        <taxon>Pichiaceae</taxon>
        <taxon>Ogataea</taxon>
        <taxon>Ogataea/Candida clade</taxon>
    </lineage>
</organism>
<gene>
    <name evidence="1" type="ORF">Cboi01_000137800</name>
</gene>
<dbReference type="Proteomes" id="UP001165101">
    <property type="component" value="Unassembled WGS sequence"/>
</dbReference>
<proteinExistence type="predicted"/>
<evidence type="ECO:0000313" key="2">
    <source>
        <dbReference type="Proteomes" id="UP001165101"/>
    </source>
</evidence>